<dbReference type="PANTHER" id="PTHR13878">
    <property type="entry name" value="GULONOLACTONE OXIDASE"/>
    <property type="match status" value="1"/>
</dbReference>
<comment type="similarity">
    <text evidence="1">Belongs to the oxygen-dependent FAD-linked oxidoreductase family.</text>
</comment>
<dbReference type="Gene3D" id="3.40.462.20">
    <property type="match status" value="1"/>
</dbReference>
<comment type="caution">
    <text evidence="4">The sequence shown here is derived from an EMBL/GenBank/DDBJ whole genome shotgun (WGS) entry which is preliminary data.</text>
</comment>
<dbReference type="AlphaFoldDB" id="A0A4U0WGZ7"/>
<keyword evidence="5" id="KW-1185">Reference proteome</keyword>
<feature type="domain" description="Berberine/berberine-like" evidence="3">
    <location>
        <begin position="269"/>
        <end position="310"/>
    </location>
</feature>
<feature type="non-terminal residue" evidence="4">
    <location>
        <position position="1"/>
    </location>
</feature>
<keyword evidence="2" id="KW-0560">Oxidoreductase</keyword>
<dbReference type="Pfam" id="PF08031">
    <property type="entry name" value="BBE"/>
    <property type="match status" value="1"/>
</dbReference>
<dbReference type="PANTHER" id="PTHR13878:SF91">
    <property type="entry name" value="FAD BINDING DOMAIN PROTEIN (AFU_ORTHOLOGUE AFUA_6G12070)-RELATED"/>
    <property type="match status" value="1"/>
</dbReference>
<name>A0A4U0WGZ7_9PEZI</name>
<dbReference type="STRING" id="329884.A0A4U0WGZ7"/>
<accession>A0A4U0WGZ7</accession>
<evidence type="ECO:0000259" key="3">
    <source>
        <dbReference type="Pfam" id="PF08031"/>
    </source>
</evidence>
<sequence length="333" mass="36507">SKHGLAADQVLEWEVVTGTGEYLVANHETNSDLYWALSGGGGGTYGVTLSMTSKAHPDTPTSAMNLTFLSTNTTQDKYYEAISTFHASLPAMVDAGAMSVWYFTNVSFAISPITGPNVTEAQLRKLLQPLTSKLNELDIAYTSYYGQFSGYLEEYNAMQGPIDVGIAQYGGRLIPRDLVENNNTALTEAYRFINNQGAQFIGVGVNVSFAVAGNVSNAVNPGWRTALIDTVITTPWNFTAPLSDMVANQDLMTDVLIPKLAALTPNGSCYLNEGDFRQPDWQATFYGSNYERLNAIKDKYDPHHMFWAVTAVGSEYWAPHPEDGRLCRENTAM</sequence>
<reference evidence="4 5" key="1">
    <citation type="submission" date="2017-03" db="EMBL/GenBank/DDBJ databases">
        <title>Genomes of endolithic fungi from Antarctica.</title>
        <authorList>
            <person name="Coleine C."/>
            <person name="Masonjones S."/>
            <person name="Stajich J.E."/>
        </authorList>
    </citation>
    <scope>NUCLEOTIDE SEQUENCE [LARGE SCALE GENOMIC DNA]</scope>
    <source>
        <strain evidence="4 5">CCFEE 5184</strain>
    </source>
</reference>
<dbReference type="InterPro" id="IPR036318">
    <property type="entry name" value="FAD-bd_PCMH-like_sf"/>
</dbReference>
<dbReference type="InterPro" id="IPR012951">
    <property type="entry name" value="BBE"/>
</dbReference>
<dbReference type="EMBL" id="NAJQ01001114">
    <property type="protein sequence ID" value="TKA62194.1"/>
    <property type="molecule type" value="Genomic_DNA"/>
</dbReference>
<dbReference type="InterPro" id="IPR016169">
    <property type="entry name" value="FAD-bd_PCMH_sub2"/>
</dbReference>
<dbReference type="GO" id="GO:0016491">
    <property type="term" value="F:oxidoreductase activity"/>
    <property type="evidence" value="ECO:0007669"/>
    <property type="project" value="UniProtKB-KW"/>
</dbReference>
<evidence type="ECO:0000256" key="2">
    <source>
        <dbReference type="ARBA" id="ARBA00023002"/>
    </source>
</evidence>
<dbReference type="Proteomes" id="UP000309340">
    <property type="component" value="Unassembled WGS sequence"/>
</dbReference>
<evidence type="ECO:0000313" key="4">
    <source>
        <dbReference type="EMBL" id="TKA62194.1"/>
    </source>
</evidence>
<dbReference type="Gene3D" id="3.30.465.10">
    <property type="match status" value="1"/>
</dbReference>
<protein>
    <recommendedName>
        <fullName evidence="3">Berberine/berberine-like domain-containing protein</fullName>
    </recommendedName>
</protein>
<proteinExistence type="inferred from homology"/>
<evidence type="ECO:0000256" key="1">
    <source>
        <dbReference type="ARBA" id="ARBA00005466"/>
    </source>
</evidence>
<dbReference type="GO" id="GO:0050660">
    <property type="term" value="F:flavin adenine dinucleotide binding"/>
    <property type="evidence" value="ECO:0007669"/>
    <property type="project" value="InterPro"/>
</dbReference>
<evidence type="ECO:0000313" key="5">
    <source>
        <dbReference type="Proteomes" id="UP000309340"/>
    </source>
</evidence>
<gene>
    <name evidence="4" type="ORF">B0A55_10526</name>
</gene>
<dbReference type="InterPro" id="IPR050432">
    <property type="entry name" value="FAD-linked_Oxidoreductases_BP"/>
</dbReference>
<dbReference type="OrthoDB" id="9983560at2759"/>
<dbReference type="SUPFAM" id="SSF56176">
    <property type="entry name" value="FAD-binding/transporter-associated domain-like"/>
    <property type="match status" value="1"/>
</dbReference>
<organism evidence="4 5">
    <name type="scientific">Friedmanniomyces simplex</name>
    <dbReference type="NCBI Taxonomy" id="329884"/>
    <lineage>
        <taxon>Eukaryota</taxon>
        <taxon>Fungi</taxon>
        <taxon>Dikarya</taxon>
        <taxon>Ascomycota</taxon>
        <taxon>Pezizomycotina</taxon>
        <taxon>Dothideomycetes</taxon>
        <taxon>Dothideomycetidae</taxon>
        <taxon>Mycosphaerellales</taxon>
        <taxon>Teratosphaeriaceae</taxon>
        <taxon>Friedmanniomyces</taxon>
    </lineage>
</organism>